<name>A0A5C5WX36_9PLAN</name>
<evidence type="ECO:0000313" key="2">
    <source>
        <dbReference type="Proteomes" id="UP000317243"/>
    </source>
</evidence>
<dbReference type="AlphaFoldDB" id="A0A5C5WX36"/>
<protein>
    <submittedName>
        <fullName evidence="1">Bifunctional 3-demethylubiquinone-9 3-methyltransferase/ 2-octaprenyl-6-hydroxy phenol methylase</fullName>
    </submittedName>
</protein>
<dbReference type="Proteomes" id="UP000317243">
    <property type="component" value="Unassembled WGS sequence"/>
</dbReference>
<dbReference type="Pfam" id="PF13489">
    <property type="entry name" value="Methyltransf_23"/>
    <property type="match status" value="1"/>
</dbReference>
<dbReference type="GO" id="GO:0008168">
    <property type="term" value="F:methyltransferase activity"/>
    <property type="evidence" value="ECO:0007669"/>
    <property type="project" value="UniProtKB-KW"/>
</dbReference>
<dbReference type="RefSeq" id="WP_146510425.1">
    <property type="nucleotide sequence ID" value="NZ_SIHI01000005.1"/>
</dbReference>
<dbReference type="InterPro" id="IPR029063">
    <property type="entry name" value="SAM-dependent_MTases_sf"/>
</dbReference>
<keyword evidence="2" id="KW-1185">Reference proteome</keyword>
<dbReference type="GO" id="GO:0032259">
    <property type="term" value="P:methylation"/>
    <property type="evidence" value="ECO:0007669"/>
    <property type="project" value="UniProtKB-KW"/>
</dbReference>
<evidence type="ECO:0000313" key="1">
    <source>
        <dbReference type="EMBL" id="TWT55287.1"/>
    </source>
</evidence>
<keyword evidence="1" id="KW-0489">Methyltransferase</keyword>
<organism evidence="1 2">
    <name type="scientific">Thalassoglobus neptunius</name>
    <dbReference type="NCBI Taxonomy" id="1938619"/>
    <lineage>
        <taxon>Bacteria</taxon>
        <taxon>Pseudomonadati</taxon>
        <taxon>Planctomycetota</taxon>
        <taxon>Planctomycetia</taxon>
        <taxon>Planctomycetales</taxon>
        <taxon>Planctomycetaceae</taxon>
        <taxon>Thalassoglobus</taxon>
    </lineage>
</organism>
<comment type="caution">
    <text evidence="1">The sequence shown here is derived from an EMBL/GenBank/DDBJ whole genome shotgun (WGS) entry which is preliminary data.</text>
</comment>
<dbReference type="OrthoDB" id="9790457at2"/>
<sequence length="240" mass="26986">MQVAHLDELKDLEESYWWHVAKRDLAVRLLNKHFPAPGRLVEGGVGSARNLITFREMGYDVEGFDVMPESVEFAESRGLKAGLHDLAQPWPVEDNSLRAVVLLDVIEHIEDPVAVLKNVATALEPSGGAIITVPAYQWMFSDWDEALGHYRRYTMKMLRDQATEAGLQVKRLTHWNAFTLPAAVAVRSYEKIVPRQRSAEFPRVSNTTNGMLLRLAAAERWMMDRVPVPVGLSVVGVLTK</sequence>
<dbReference type="EMBL" id="SIHI01000005">
    <property type="protein sequence ID" value="TWT55287.1"/>
    <property type="molecule type" value="Genomic_DNA"/>
</dbReference>
<keyword evidence="1" id="KW-0808">Transferase</keyword>
<dbReference type="SUPFAM" id="SSF53335">
    <property type="entry name" value="S-adenosyl-L-methionine-dependent methyltransferases"/>
    <property type="match status" value="1"/>
</dbReference>
<keyword evidence="1" id="KW-0830">Ubiquinone</keyword>
<reference evidence="1 2" key="1">
    <citation type="submission" date="2019-02" db="EMBL/GenBank/DDBJ databases">
        <title>Deep-cultivation of Planctomycetes and their phenomic and genomic characterization uncovers novel biology.</title>
        <authorList>
            <person name="Wiegand S."/>
            <person name="Jogler M."/>
            <person name="Boedeker C."/>
            <person name="Pinto D."/>
            <person name="Vollmers J."/>
            <person name="Rivas-Marin E."/>
            <person name="Kohn T."/>
            <person name="Peeters S.H."/>
            <person name="Heuer A."/>
            <person name="Rast P."/>
            <person name="Oberbeckmann S."/>
            <person name="Bunk B."/>
            <person name="Jeske O."/>
            <person name="Meyerdierks A."/>
            <person name="Storesund J.E."/>
            <person name="Kallscheuer N."/>
            <person name="Luecker S."/>
            <person name="Lage O.M."/>
            <person name="Pohl T."/>
            <person name="Merkel B.J."/>
            <person name="Hornburger P."/>
            <person name="Mueller R.-W."/>
            <person name="Bruemmer F."/>
            <person name="Labrenz M."/>
            <person name="Spormann A.M."/>
            <person name="Op Den Camp H."/>
            <person name="Overmann J."/>
            <person name="Amann R."/>
            <person name="Jetten M.S.M."/>
            <person name="Mascher T."/>
            <person name="Medema M.H."/>
            <person name="Devos D.P."/>
            <person name="Kaster A.-K."/>
            <person name="Ovreas L."/>
            <person name="Rohde M."/>
            <person name="Galperin M.Y."/>
            <person name="Jogler C."/>
        </authorList>
    </citation>
    <scope>NUCLEOTIDE SEQUENCE [LARGE SCALE GENOMIC DNA]</scope>
    <source>
        <strain evidence="1 2">KOR42</strain>
    </source>
</reference>
<gene>
    <name evidence="1" type="ORF">KOR42_29140</name>
</gene>
<dbReference type="Gene3D" id="3.40.50.150">
    <property type="entry name" value="Vaccinia Virus protein VP39"/>
    <property type="match status" value="1"/>
</dbReference>
<accession>A0A5C5WX36</accession>
<proteinExistence type="predicted"/>